<dbReference type="GO" id="GO:0008999">
    <property type="term" value="F:protein-N-terminal-alanine acetyltransferase activity"/>
    <property type="evidence" value="ECO:0007669"/>
    <property type="project" value="TreeGrafter"/>
</dbReference>
<feature type="domain" description="N-acetyltransferase" evidence="1">
    <location>
        <begin position="16"/>
        <end position="177"/>
    </location>
</feature>
<name>H0E4J2_9ACTN</name>
<reference evidence="2 3" key="1">
    <citation type="journal article" date="2013" name="Biodegradation">
        <title>Quantitative proteomic analysis of ibuprofen-degrading Patulibacter sp. strain I11.</title>
        <authorList>
            <person name="Almeida B."/>
            <person name="Kjeldal H."/>
            <person name="Lolas I."/>
            <person name="Knudsen A.D."/>
            <person name="Carvalho G."/>
            <person name="Nielsen K.L."/>
            <person name="Barreto Crespo M.T."/>
            <person name="Stensballe A."/>
            <person name="Nielsen J.L."/>
        </authorList>
    </citation>
    <scope>NUCLEOTIDE SEQUENCE [LARGE SCALE GENOMIC DNA]</scope>
    <source>
        <strain evidence="2 3">I11</strain>
    </source>
</reference>
<organism evidence="2 3">
    <name type="scientific">Patulibacter medicamentivorans</name>
    <dbReference type="NCBI Taxonomy" id="1097667"/>
    <lineage>
        <taxon>Bacteria</taxon>
        <taxon>Bacillati</taxon>
        <taxon>Actinomycetota</taxon>
        <taxon>Thermoleophilia</taxon>
        <taxon>Solirubrobacterales</taxon>
        <taxon>Patulibacteraceae</taxon>
        <taxon>Patulibacter</taxon>
    </lineage>
</organism>
<dbReference type="SUPFAM" id="SSF55729">
    <property type="entry name" value="Acyl-CoA N-acyltransferases (Nat)"/>
    <property type="match status" value="1"/>
</dbReference>
<evidence type="ECO:0000259" key="1">
    <source>
        <dbReference type="PROSITE" id="PS51186"/>
    </source>
</evidence>
<protein>
    <submittedName>
        <fullName evidence="2">GCN5-related N-acetyltransferase</fullName>
    </submittedName>
</protein>
<keyword evidence="3" id="KW-1185">Reference proteome</keyword>
<evidence type="ECO:0000313" key="3">
    <source>
        <dbReference type="Proteomes" id="UP000005143"/>
    </source>
</evidence>
<dbReference type="CDD" id="cd04301">
    <property type="entry name" value="NAT_SF"/>
    <property type="match status" value="1"/>
</dbReference>
<dbReference type="GO" id="GO:1990189">
    <property type="term" value="F:protein N-terminal-serine acetyltransferase activity"/>
    <property type="evidence" value="ECO:0007669"/>
    <property type="project" value="TreeGrafter"/>
</dbReference>
<dbReference type="GO" id="GO:0005737">
    <property type="term" value="C:cytoplasm"/>
    <property type="evidence" value="ECO:0007669"/>
    <property type="project" value="TreeGrafter"/>
</dbReference>
<dbReference type="PANTHER" id="PTHR43441">
    <property type="entry name" value="RIBOSOMAL-PROTEIN-SERINE ACETYLTRANSFERASE"/>
    <property type="match status" value="1"/>
</dbReference>
<dbReference type="EMBL" id="AGUD01000107">
    <property type="protein sequence ID" value="EHN11398.1"/>
    <property type="molecule type" value="Genomic_DNA"/>
</dbReference>
<comment type="caution">
    <text evidence="2">The sequence shown here is derived from an EMBL/GenBank/DDBJ whole genome shotgun (WGS) entry which is preliminary data.</text>
</comment>
<dbReference type="PANTHER" id="PTHR43441:SF10">
    <property type="entry name" value="ACETYLTRANSFERASE"/>
    <property type="match status" value="1"/>
</dbReference>
<keyword evidence="2" id="KW-0808">Transferase</keyword>
<dbReference type="Pfam" id="PF13302">
    <property type="entry name" value="Acetyltransf_3"/>
    <property type="match status" value="1"/>
</dbReference>
<accession>H0E4J2</accession>
<evidence type="ECO:0000313" key="2">
    <source>
        <dbReference type="EMBL" id="EHN11398.1"/>
    </source>
</evidence>
<dbReference type="AlphaFoldDB" id="H0E4J2"/>
<dbReference type="InterPro" id="IPR016181">
    <property type="entry name" value="Acyl_CoA_acyltransferase"/>
</dbReference>
<dbReference type="Proteomes" id="UP000005143">
    <property type="component" value="Unassembled WGS sequence"/>
</dbReference>
<dbReference type="OrthoDB" id="2061990at2"/>
<dbReference type="RefSeq" id="WP_007573354.1">
    <property type="nucleotide sequence ID" value="NZ_AGUD01000107.1"/>
</dbReference>
<dbReference type="Gene3D" id="3.40.630.30">
    <property type="match status" value="1"/>
</dbReference>
<dbReference type="InterPro" id="IPR051908">
    <property type="entry name" value="Ribosomal_N-acetyltransferase"/>
</dbReference>
<gene>
    <name evidence="2" type="ORF">PAI11_17230</name>
</gene>
<sequence length="206" mass="22328">MPSLRTPSPPLSHDGVMLRALRGQDIPAITAACQDPGIQRWTRVPVPYREGDARGWIAAMRAREKGGEALELAIADSRSGLLIGAIGVVDLNWRHRVGEIGYWVAPDARGRGVATTALRLLSRWALGPLGLERVELRIWDGNLGSRRVAEHAGFHDEGTLRGSVIDRLAQGARRDVAIYGLLRSDVAAERAPERRAELGGGRVPTA</sequence>
<dbReference type="InterPro" id="IPR000182">
    <property type="entry name" value="GNAT_dom"/>
</dbReference>
<dbReference type="PROSITE" id="PS51186">
    <property type="entry name" value="GNAT"/>
    <property type="match status" value="1"/>
</dbReference>
<proteinExistence type="predicted"/>